<dbReference type="Pfam" id="PF04488">
    <property type="entry name" value="Gly_transf_sug"/>
    <property type="match status" value="1"/>
</dbReference>
<dbReference type="Gene3D" id="3.90.550.20">
    <property type="match status" value="1"/>
</dbReference>
<evidence type="ECO:0008006" key="4">
    <source>
        <dbReference type="Google" id="ProtNLM"/>
    </source>
</evidence>
<organism evidence="2 3">
    <name type="scientific">Saccharomyces uvarum</name>
    <name type="common">Yeast</name>
    <name type="synonym">Saccharomyces bayanus var. uvarum</name>
    <dbReference type="NCBI Taxonomy" id="230603"/>
    <lineage>
        <taxon>Eukaryota</taxon>
        <taxon>Fungi</taxon>
        <taxon>Dikarya</taxon>
        <taxon>Ascomycota</taxon>
        <taxon>Saccharomycotina</taxon>
        <taxon>Saccharomycetes</taxon>
        <taxon>Saccharomycetales</taxon>
        <taxon>Saccharomycetaceae</taxon>
        <taxon>Saccharomyces</taxon>
    </lineage>
</organism>
<evidence type="ECO:0000256" key="1">
    <source>
        <dbReference type="ARBA" id="ARBA00009003"/>
    </source>
</evidence>
<evidence type="ECO:0000313" key="2">
    <source>
        <dbReference type="EMBL" id="CAI4063123.1"/>
    </source>
</evidence>
<name>A0ABN8WTH5_SACUV</name>
<dbReference type="InterPro" id="IPR039367">
    <property type="entry name" value="Och1-like"/>
</dbReference>
<gene>
    <name evidence="2" type="primary">SUVZ07G2060</name>
    <name evidence="2" type="ORF">SUVZ_07G2060</name>
</gene>
<comment type="similarity">
    <text evidence="1">Belongs to the glycosyltransferase 32 family.</text>
</comment>
<evidence type="ECO:0000313" key="3">
    <source>
        <dbReference type="Proteomes" id="UP001162085"/>
    </source>
</evidence>
<dbReference type="Proteomes" id="UP001162085">
    <property type="component" value="Chromosome 7"/>
</dbReference>
<keyword evidence="3" id="KW-1185">Reference proteome</keyword>
<protein>
    <recommendedName>
        <fullName evidence="4">Initiation-specific alpha-1,6-mannosyltransferase</fullName>
    </recommendedName>
</protein>
<dbReference type="EMBL" id="OX365934">
    <property type="protein sequence ID" value="CAI4063123.1"/>
    <property type="molecule type" value="Genomic_DNA"/>
</dbReference>
<dbReference type="PANTHER" id="PTHR31834">
    <property type="entry name" value="INITIATION-SPECIFIC ALPHA-1,6-MANNOSYLTRANSFERASE"/>
    <property type="match status" value="1"/>
</dbReference>
<accession>A0ABN8WTH5</accession>
<dbReference type="InterPro" id="IPR007577">
    <property type="entry name" value="GlycoTrfase_DXD_sugar-bd_CS"/>
</dbReference>
<dbReference type="SUPFAM" id="SSF53448">
    <property type="entry name" value="Nucleotide-diphospho-sugar transferases"/>
    <property type="match status" value="1"/>
</dbReference>
<dbReference type="InterPro" id="IPR029044">
    <property type="entry name" value="Nucleotide-diphossugar_trans"/>
</dbReference>
<dbReference type="PANTHER" id="PTHR31834:SF1">
    <property type="entry name" value="INITIATION-SPECIFIC ALPHA-1,6-MANNOSYLTRANSFERASE"/>
    <property type="match status" value="1"/>
</dbReference>
<reference evidence="2" key="1">
    <citation type="submission" date="2022-10" db="EMBL/GenBank/DDBJ databases">
        <authorList>
            <person name="Byrne P K."/>
        </authorList>
    </citation>
    <scope>NUCLEOTIDE SEQUENCE</scope>
    <source>
        <strain evidence="2">ZP964</strain>
    </source>
</reference>
<proteinExistence type="inferred from homology"/>
<sequence length="482" mass="55021">MSRKLPHLLATRRSKTILATILLFYTLLSFHSSNKRLFSQFYPNKKDYTILPTTSHSQNLNLKADVSFNKKKNELHDLRDQLSFAFPYDPQAPIPQRVWQTWKVGTGGKDFPSTFKTYQKTWTASSSSSPSSSEYSQYSLIPDDSIIPLLENLYGTVPLVVRAFKLMPINILKADFLRYLLLFARGGVYSDMDTTLLKPIESWPSQNKSWMDNIINVNTPIPYKNLKVSPVIDGKIQQQPGLVIGIEADPDREDWSTWYARRIQFCQWTIQAKPGHPILRELILNITATTLMSVQDPGLPIKVVLDPTNDEDYNVNYRYQRRNNETYPHSESKNNKNVDGTDIMNWTGPGIFSDIIFEYMNNVLQHNNDILLINPNLNKNEEEDGASVSTSEADSSALSKSTRRFYKKISESLQSSNVMPWEFFSFLKDPVIVDDVMVLPITSFSPDVNQMGAQSSDDKMAFVKHMFGGTWKDDADRNAGHT</sequence>